<sequence>MADDAILVVSDGSDDVTTTTVSSILTTIATTLLISTSTPQALLNTTKYPPPKNWTPQNSENSTRRPHMGATVSSIVPDQVAYGVVACITVGVLIIMLYMALFGQRIRATAAKWHVVNVSVWGILHLAAYCSYATKAPWPGYITNTDITKASQQVECITRSVFPAGMIFVYLEQIILTIAPRLANSLIFNTIFFILLIPFLNLVLVFLYYAHFMDYDWWYEPADLFNLGTYVLFVTFTIIYFLFCLFGTCLCCATLTSNKPTSRTVGTFADMWLLFPYGMIPSIMYGPSFGMTSVSFAMKYLLTWVMESGLLGGGSSSSGGSAINMNLIIQVMTNAILAMPWFVLLFPLVEAVLTLVCIRMFREQFFFTMACGRVYEGQKGRVGIINKQPEEWAGPPPIYPTLKPE</sequence>
<proteinExistence type="predicted"/>
<feature type="transmembrane region" description="Helical" evidence="2">
    <location>
        <begin position="230"/>
        <end position="253"/>
    </location>
</feature>
<feature type="transmembrane region" description="Helical" evidence="2">
    <location>
        <begin position="335"/>
        <end position="358"/>
    </location>
</feature>
<keyword evidence="2" id="KW-0472">Membrane</keyword>
<organism evidence="3 4">
    <name type="scientific">Caenorhabditis angaria</name>
    <dbReference type="NCBI Taxonomy" id="860376"/>
    <lineage>
        <taxon>Eukaryota</taxon>
        <taxon>Metazoa</taxon>
        <taxon>Ecdysozoa</taxon>
        <taxon>Nematoda</taxon>
        <taxon>Chromadorea</taxon>
        <taxon>Rhabditida</taxon>
        <taxon>Rhabditina</taxon>
        <taxon>Rhabditomorpha</taxon>
        <taxon>Rhabditoidea</taxon>
        <taxon>Rhabditidae</taxon>
        <taxon>Peloderinae</taxon>
        <taxon>Caenorhabditis</taxon>
    </lineage>
</organism>
<name>A0A9P1IA58_9PELO</name>
<dbReference type="AlphaFoldDB" id="A0A9P1IA58"/>
<comment type="caution">
    <text evidence="3">The sequence shown here is derived from an EMBL/GenBank/DDBJ whole genome shotgun (WGS) entry which is preliminary data.</text>
</comment>
<reference evidence="3" key="1">
    <citation type="submission" date="2022-11" db="EMBL/GenBank/DDBJ databases">
        <authorList>
            <person name="Kikuchi T."/>
        </authorList>
    </citation>
    <scope>NUCLEOTIDE SEQUENCE</scope>
    <source>
        <strain evidence="3">PS1010</strain>
    </source>
</reference>
<evidence type="ECO:0000313" key="3">
    <source>
        <dbReference type="EMBL" id="CAI5441078.1"/>
    </source>
</evidence>
<accession>A0A9P1IA58</accession>
<evidence type="ECO:0000256" key="1">
    <source>
        <dbReference type="SAM" id="MobiDB-lite"/>
    </source>
</evidence>
<dbReference type="EMBL" id="CANHGI010000002">
    <property type="protein sequence ID" value="CAI5441078.1"/>
    <property type="molecule type" value="Genomic_DNA"/>
</dbReference>
<dbReference type="OrthoDB" id="5848162at2759"/>
<protein>
    <submittedName>
        <fullName evidence="3">Uncharacterized protein</fullName>
    </submittedName>
</protein>
<keyword evidence="2" id="KW-1133">Transmembrane helix</keyword>
<feature type="transmembrane region" description="Helical" evidence="2">
    <location>
        <begin position="80"/>
        <end position="101"/>
    </location>
</feature>
<evidence type="ECO:0000313" key="4">
    <source>
        <dbReference type="Proteomes" id="UP001152747"/>
    </source>
</evidence>
<keyword evidence="4" id="KW-1185">Reference proteome</keyword>
<feature type="transmembrane region" description="Helical" evidence="2">
    <location>
        <begin position="161"/>
        <end position="179"/>
    </location>
</feature>
<feature type="transmembrane region" description="Helical" evidence="2">
    <location>
        <begin position="186"/>
        <end position="210"/>
    </location>
</feature>
<feature type="transmembrane region" description="Helical" evidence="2">
    <location>
        <begin position="274"/>
        <end position="298"/>
    </location>
</feature>
<keyword evidence="2" id="KW-0812">Transmembrane</keyword>
<feature type="transmembrane region" description="Helical" evidence="2">
    <location>
        <begin position="113"/>
        <end position="134"/>
    </location>
</feature>
<feature type="region of interest" description="Disordered" evidence="1">
    <location>
        <begin position="45"/>
        <end position="67"/>
    </location>
</feature>
<gene>
    <name evidence="3" type="ORF">CAMP_LOCUS3715</name>
</gene>
<evidence type="ECO:0000256" key="2">
    <source>
        <dbReference type="SAM" id="Phobius"/>
    </source>
</evidence>
<dbReference type="Proteomes" id="UP001152747">
    <property type="component" value="Unassembled WGS sequence"/>
</dbReference>